<dbReference type="EMBL" id="RXOF01000014">
    <property type="protein sequence ID" value="RTQ46872.1"/>
    <property type="molecule type" value="Genomic_DNA"/>
</dbReference>
<evidence type="ECO:0000313" key="2">
    <source>
        <dbReference type="Proteomes" id="UP000282184"/>
    </source>
</evidence>
<sequence length="234" mass="25449">MILALPGGLAPSFSARRPAPWPAVAAPGALAELQRAVGAVGTVTPAAAGAAGKGQEAAFSKSAAAATETKAGVRVQLSSGKAVQLQNIPARPNDETSFVTYHYRGFEPKTELVWVTKEAWESTKQLLLNRRSGRVTEVGNEPHLNGTGTLLFARQNDCFRVFEDCYPGFQLWRVQAGQLQLLKQVRLENYFVLDGHWLAPGKLSLELGSIEELMNQRGNDAKVRRLPFELTLKP</sequence>
<reference evidence="1 2" key="1">
    <citation type="submission" date="2018-12" db="EMBL/GenBank/DDBJ databases">
        <title>Hymenobacter gummosus sp. nov., isolated from a spring.</title>
        <authorList>
            <person name="Nie L."/>
        </authorList>
    </citation>
    <scope>NUCLEOTIDE SEQUENCE [LARGE SCALE GENOMIC DNA]</scope>
    <source>
        <strain evidence="1 2">KCTC 52166</strain>
    </source>
</reference>
<keyword evidence="2" id="KW-1185">Reference proteome</keyword>
<evidence type="ECO:0000313" key="1">
    <source>
        <dbReference type="EMBL" id="RTQ46872.1"/>
    </source>
</evidence>
<dbReference type="Proteomes" id="UP000282184">
    <property type="component" value="Unassembled WGS sequence"/>
</dbReference>
<comment type="caution">
    <text evidence="1">The sequence shown here is derived from an EMBL/GenBank/DDBJ whole genome shotgun (WGS) entry which is preliminary data.</text>
</comment>
<dbReference type="AlphaFoldDB" id="A0A431TY07"/>
<name>A0A431TY07_9BACT</name>
<proteinExistence type="predicted"/>
<organism evidence="1 2">
    <name type="scientific">Hymenobacter gummosus</name>
    <dbReference type="NCBI Taxonomy" id="1776032"/>
    <lineage>
        <taxon>Bacteria</taxon>
        <taxon>Pseudomonadati</taxon>
        <taxon>Bacteroidota</taxon>
        <taxon>Cytophagia</taxon>
        <taxon>Cytophagales</taxon>
        <taxon>Hymenobacteraceae</taxon>
        <taxon>Hymenobacter</taxon>
    </lineage>
</organism>
<protein>
    <submittedName>
        <fullName evidence="1">Uncharacterized protein</fullName>
    </submittedName>
</protein>
<dbReference type="RefSeq" id="WP_126695193.1">
    <property type="nucleotide sequence ID" value="NZ_RXOF01000014.1"/>
</dbReference>
<gene>
    <name evidence="1" type="ORF">EJV47_21105</name>
</gene>
<dbReference type="OrthoDB" id="878821at2"/>
<accession>A0A431TY07</accession>